<keyword evidence="3" id="KW-0808">Transferase</keyword>
<dbReference type="GO" id="GO:0047763">
    <property type="term" value="F:caffeate O-methyltransferase activity"/>
    <property type="evidence" value="ECO:0007669"/>
    <property type="project" value="UniProtKB-EC"/>
</dbReference>
<evidence type="ECO:0000256" key="7">
    <source>
        <dbReference type="ARBA" id="ARBA00045231"/>
    </source>
</evidence>
<gene>
    <name evidence="12" type="ORF">DCAF_LOCUS22595</name>
</gene>
<dbReference type="PROSITE" id="PS51683">
    <property type="entry name" value="SAM_OMT_II"/>
    <property type="match status" value="1"/>
</dbReference>
<evidence type="ECO:0000256" key="5">
    <source>
        <dbReference type="ARBA" id="ARBA00022733"/>
    </source>
</evidence>
<dbReference type="SUPFAM" id="SSF53335">
    <property type="entry name" value="S-adenosyl-L-methionine-dependent methyltransferases"/>
    <property type="match status" value="1"/>
</dbReference>
<dbReference type="EC" id="2.1.1.68" evidence="6"/>
<evidence type="ECO:0000256" key="1">
    <source>
        <dbReference type="ARBA" id="ARBA00004928"/>
    </source>
</evidence>
<dbReference type="Gene3D" id="3.40.50.150">
    <property type="entry name" value="Vaccinia Virus protein VP39"/>
    <property type="match status" value="1"/>
</dbReference>
<evidence type="ECO:0000259" key="10">
    <source>
        <dbReference type="Pfam" id="PF00891"/>
    </source>
</evidence>
<evidence type="ECO:0000256" key="8">
    <source>
        <dbReference type="ARBA" id="ARBA00051840"/>
    </source>
</evidence>
<keyword evidence="2" id="KW-0489">Methyltransferase</keyword>
<organism evidence="12 13">
    <name type="scientific">Dovyalis caffra</name>
    <dbReference type="NCBI Taxonomy" id="77055"/>
    <lineage>
        <taxon>Eukaryota</taxon>
        <taxon>Viridiplantae</taxon>
        <taxon>Streptophyta</taxon>
        <taxon>Embryophyta</taxon>
        <taxon>Tracheophyta</taxon>
        <taxon>Spermatophyta</taxon>
        <taxon>Magnoliopsida</taxon>
        <taxon>eudicotyledons</taxon>
        <taxon>Gunneridae</taxon>
        <taxon>Pentapetalae</taxon>
        <taxon>rosids</taxon>
        <taxon>fabids</taxon>
        <taxon>Malpighiales</taxon>
        <taxon>Salicaceae</taxon>
        <taxon>Flacourtieae</taxon>
        <taxon>Dovyalis</taxon>
    </lineage>
</organism>
<dbReference type="PIRSF" id="PIRSF005739">
    <property type="entry name" value="O-mtase"/>
    <property type="match status" value="1"/>
</dbReference>
<feature type="domain" description="O-methyltransferase C-terminal" evidence="10">
    <location>
        <begin position="144"/>
        <end position="349"/>
    </location>
</feature>
<dbReference type="FunFam" id="3.40.50.150:FF:000061">
    <property type="entry name" value="Caffeic acid O-methyltransferase"/>
    <property type="match status" value="1"/>
</dbReference>
<evidence type="ECO:0000259" key="11">
    <source>
        <dbReference type="Pfam" id="PF08100"/>
    </source>
</evidence>
<dbReference type="Gene3D" id="1.10.10.10">
    <property type="entry name" value="Winged helix-like DNA-binding domain superfamily/Winged helix DNA-binding domain"/>
    <property type="match status" value="1"/>
</dbReference>
<evidence type="ECO:0000256" key="4">
    <source>
        <dbReference type="ARBA" id="ARBA00022691"/>
    </source>
</evidence>
<dbReference type="GO" id="GO:0032259">
    <property type="term" value="P:methylation"/>
    <property type="evidence" value="ECO:0007669"/>
    <property type="project" value="UniProtKB-KW"/>
</dbReference>
<dbReference type="SUPFAM" id="SSF46785">
    <property type="entry name" value="Winged helix' DNA-binding domain"/>
    <property type="match status" value="1"/>
</dbReference>
<evidence type="ECO:0000313" key="13">
    <source>
        <dbReference type="Proteomes" id="UP001314170"/>
    </source>
</evidence>
<dbReference type="FunFam" id="1.10.10.10:FF:000357">
    <property type="entry name" value="Caffeic acid 3-O-methyltransferase"/>
    <property type="match status" value="1"/>
</dbReference>
<dbReference type="AlphaFoldDB" id="A0AAV1SFR1"/>
<dbReference type="InterPro" id="IPR016461">
    <property type="entry name" value="COMT-like"/>
</dbReference>
<dbReference type="InterPro" id="IPR036388">
    <property type="entry name" value="WH-like_DNA-bd_sf"/>
</dbReference>
<comment type="pathway">
    <text evidence="1">Aromatic compound metabolism; phenylpropanoid biosynthesis.</text>
</comment>
<evidence type="ECO:0000256" key="3">
    <source>
        <dbReference type="ARBA" id="ARBA00022679"/>
    </source>
</evidence>
<proteinExistence type="predicted"/>
<comment type="caution">
    <text evidence="12">The sequence shown here is derived from an EMBL/GenBank/DDBJ whole genome shotgun (WGS) entry which is preliminary data.</text>
</comment>
<dbReference type="PANTHER" id="PTHR11746">
    <property type="entry name" value="O-METHYLTRANSFERASE"/>
    <property type="match status" value="1"/>
</dbReference>
<feature type="active site" description="Proton acceptor" evidence="9">
    <location>
        <position position="273"/>
    </location>
</feature>
<evidence type="ECO:0000313" key="12">
    <source>
        <dbReference type="EMBL" id="CAK7349873.1"/>
    </source>
</evidence>
<reference evidence="12 13" key="1">
    <citation type="submission" date="2024-01" db="EMBL/GenBank/DDBJ databases">
        <authorList>
            <person name="Waweru B."/>
        </authorList>
    </citation>
    <scope>NUCLEOTIDE SEQUENCE [LARGE SCALE GENOMIC DNA]</scope>
</reference>
<evidence type="ECO:0000256" key="6">
    <source>
        <dbReference type="ARBA" id="ARBA00039011"/>
    </source>
</evidence>
<dbReference type="InterPro" id="IPR012967">
    <property type="entry name" value="COMT_dimerisation"/>
</dbReference>
<sequence length="367" mass="40570">MASLIQTLPKLSKDEQEQEESFSFAMQLALGSVLPMAMQAAIELEIFEIIAKAGPDAKLSGFDISKQMPTSNPAAPGMLDRILRLLASHGVLGCSLDLGAQGIHQRLFSLTPASRHFVRNENEDAVSLGPLMIMTQNKVYLESWSALKEAVLEGGIPFNKVHGMHVFEYSQVDSNFSKLFNTGMINHTTIVIKKLLETYKGLEGIKQLVDVGGGLGVTLDLITSKYPNIKGINFDLPRVIQNAPPFPGVEHVEGDMFQCVPQGDAIFMKWILHNWSDEHCLKLLKNCYKSIPSDGKVIVMDAVLTVMPENSAAARDTAHMDVFMLTQNHGGKERTQQEFVALAIGAGFSGVRFECCIYNFWVMEFFK</sequence>
<dbReference type="GO" id="GO:0009809">
    <property type="term" value="P:lignin biosynthetic process"/>
    <property type="evidence" value="ECO:0007669"/>
    <property type="project" value="UniProtKB-KW"/>
</dbReference>
<dbReference type="InterPro" id="IPR029063">
    <property type="entry name" value="SAM-dependent_MTases_sf"/>
</dbReference>
<feature type="domain" description="O-methyltransferase dimerisation" evidence="11">
    <location>
        <begin position="26"/>
        <end position="119"/>
    </location>
</feature>
<protein>
    <recommendedName>
        <fullName evidence="6">caffeate O-methyltransferase</fullName>
        <ecNumber evidence="6">2.1.1.68</ecNumber>
    </recommendedName>
</protein>
<dbReference type="EMBL" id="CAWUPB010001178">
    <property type="protein sequence ID" value="CAK7349873.1"/>
    <property type="molecule type" value="Genomic_DNA"/>
</dbReference>
<evidence type="ECO:0000256" key="2">
    <source>
        <dbReference type="ARBA" id="ARBA00022603"/>
    </source>
</evidence>
<evidence type="ECO:0000256" key="9">
    <source>
        <dbReference type="PIRSR" id="PIRSR005739-1"/>
    </source>
</evidence>
<comment type="function">
    <text evidence="7">Catalyzes the conversion of caffeic acid to ferulic acid and of 5-hydroxyferulic acid to sinapic acid. The resulting products may subsequently be converted to the corresponding alcohols that are incorporated into lignins.</text>
</comment>
<keyword evidence="5" id="KW-0438">Lignin biosynthesis</keyword>
<dbReference type="GO" id="GO:0046983">
    <property type="term" value="F:protein dimerization activity"/>
    <property type="evidence" value="ECO:0007669"/>
    <property type="project" value="InterPro"/>
</dbReference>
<accession>A0AAV1SFR1</accession>
<dbReference type="Proteomes" id="UP001314170">
    <property type="component" value="Unassembled WGS sequence"/>
</dbReference>
<name>A0AAV1SFR1_9ROSI</name>
<dbReference type="InterPro" id="IPR036390">
    <property type="entry name" value="WH_DNA-bd_sf"/>
</dbReference>
<dbReference type="Pfam" id="PF00891">
    <property type="entry name" value="Methyltransf_2"/>
    <property type="match status" value="1"/>
</dbReference>
<comment type="catalytic activity">
    <reaction evidence="8">
        <text>(E)-caffeate + S-adenosyl-L-methionine = (E)-ferulate + S-adenosyl-L-homocysteine + H(+)</text>
        <dbReference type="Rhea" id="RHEA:20225"/>
        <dbReference type="ChEBI" id="CHEBI:15378"/>
        <dbReference type="ChEBI" id="CHEBI:29749"/>
        <dbReference type="ChEBI" id="CHEBI:57770"/>
        <dbReference type="ChEBI" id="CHEBI:57856"/>
        <dbReference type="ChEBI" id="CHEBI:59789"/>
        <dbReference type="EC" id="2.1.1.68"/>
    </reaction>
</comment>
<keyword evidence="13" id="KW-1185">Reference proteome</keyword>
<dbReference type="Pfam" id="PF08100">
    <property type="entry name" value="Dimerisation"/>
    <property type="match status" value="1"/>
</dbReference>
<dbReference type="InterPro" id="IPR001077">
    <property type="entry name" value="COMT_C"/>
</dbReference>
<keyword evidence="4" id="KW-0949">S-adenosyl-L-methionine</keyword>